<dbReference type="NCBIfam" id="TIGR03635">
    <property type="entry name" value="uS17_bact"/>
    <property type="match status" value="1"/>
</dbReference>
<reference evidence="5" key="1">
    <citation type="submission" date="2021-07" db="EMBL/GenBank/DDBJ databases">
        <title>Complete genome sequence of Crassaminicella sp. 143-21, isolated from a deep-sea hydrothermal vent.</title>
        <authorList>
            <person name="Li X."/>
        </authorList>
    </citation>
    <scope>NUCLEOTIDE SEQUENCE</scope>
    <source>
        <strain evidence="5">143-21</strain>
    </source>
</reference>
<comment type="subunit">
    <text evidence="4">Part of the 30S ribosomal subunit.</text>
</comment>
<dbReference type="EMBL" id="CP078093">
    <property type="protein sequence ID" value="QXM07320.1"/>
    <property type="molecule type" value="Genomic_DNA"/>
</dbReference>
<evidence type="ECO:0000313" key="5">
    <source>
        <dbReference type="EMBL" id="QXM07320.1"/>
    </source>
</evidence>
<evidence type="ECO:0000313" key="6">
    <source>
        <dbReference type="Proteomes" id="UP000886818"/>
    </source>
</evidence>
<dbReference type="Proteomes" id="UP000886818">
    <property type="component" value="Chromosome"/>
</dbReference>
<dbReference type="GO" id="GO:0005840">
    <property type="term" value="C:ribosome"/>
    <property type="evidence" value="ECO:0007669"/>
    <property type="project" value="UniProtKB-KW"/>
</dbReference>
<evidence type="ECO:0000256" key="2">
    <source>
        <dbReference type="ARBA" id="ARBA00022980"/>
    </source>
</evidence>
<dbReference type="Pfam" id="PF00366">
    <property type="entry name" value="Ribosomal_S17"/>
    <property type="match status" value="1"/>
</dbReference>
<dbReference type="RefSeq" id="WP_218284005.1">
    <property type="nucleotide sequence ID" value="NZ_CP078093.1"/>
</dbReference>
<comment type="similarity">
    <text evidence="4">Belongs to the universal ribosomal protein uS17 family.</text>
</comment>
<dbReference type="PANTHER" id="PTHR10744">
    <property type="entry name" value="40S RIBOSOMAL PROTEIN S11 FAMILY MEMBER"/>
    <property type="match status" value="1"/>
</dbReference>
<evidence type="ECO:0000256" key="1">
    <source>
        <dbReference type="ARBA" id="ARBA00022884"/>
    </source>
</evidence>
<dbReference type="HAMAP" id="MF_01345_B">
    <property type="entry name" value="Ribosomal_uS17_B"/>
    <property type="match status" value="1"/>
</dbReference>
<dbReference type="CDD" id="cd00364">
    <property type="entry name" value="Ribosomal_uS17"/>
    <property type="match status" value="1"/>
</dbReference>
<dbReference type="InterPro" id="IPR019984">
    <property type="entry name" value="Ribosomal_uS17_bact/chlr"/>
</dbReference>
<name>A0ABX8RE15_9CLOT</name>
<keyword evidence="1 4" id="KW-0694">RNA-binding</keyword>
<keyword evidence="6" id="KW-1185">Reference proteome</keyword>
<protein>
    <recommendedName>
        <fullName evidence="4">Small ribosomal subunit protein uS17</fullName>
    </recommendedName>
</protein>
<dbReference type="NCBIfam" id="NF004123">
    <property type="entry name" value="PRK05610.1"/>
    <property type="match status" value="1"/>
</dbReference>
<keyword evidence="3 4" id="KW-0687">Ribonucleoprotein</keyword>
<keyword evidence="2 4" id="KW-0689">Ribosomal protein</keyword>
<dbReference type="InterPro" id="IPR000266">
    <property type="entry name" value="Ribosomal_uS17"/>
</dbReference>
<proteinExistence type="inferred from homology"/>
<organism evidence="5 6">
    <name type="scientific">Crassaminicella indica</name>
    <dbReference type="NCBI Taxonomy" id="2855394"/>
    <lineage>
        <taxon>Bacteria</taxon>
        <taxon>Bacillati</taxon>
        <taxon>Bacillota</taxon>
        <taxon>Clostridia</taxon>
        <taxon>Eubacteriales</taxon>
        <taxon>Clostridiaceae</taxon>
        <taxon>Crassaminicella</taxon>
    </lineage>
</organism>
<evidence type="ECO:0000256" key="4">
    <source>
        <dbReference type="HAMAP-Rule" id="MF_01345"/>
    </source>
</evidence>
<sequence>MERTRRKTRVGRVVSDKMEKTIVVAVEDFVRHPLYGKAVRRTKKFKAHDEHNECRIGDRVRIMETRPLSKDKRWRLVNIVERAK</sequence>
<keyword evidence="4" id="KW-0699">rRNA-binding</keyword>
<evidence type="ECO:0000256" key="3">
    <source>
        <dbReference type="ARBA" id="ARBA00023274"/>
    </source>
</evidence>
<dbReference type="PANTHER" id="PTHR10744:SF1">
    <property type="entry name" value="SMALL RIBOSOMAL SUBUNIT PROTEIN US17M"/>
    <property type="match status" value="1"/>
</dbReference>
<dbReference type="PROSITE" id="PS00056">
    <property type="entry name" value="RIBOSOMAL_S17"/>
    <property type="match status" value="1"/>
</dbReference>
<comment type="function">
    <text evidence="4">One of the primary rRNA binding proteins, it binds specifically to the 5'-end of 16S ribosomal RNA.</text>
</comment>
<gene>
    <name evidence="4 5" type="primary">rpsQ</name>
    <name evidence="5" type="ORF">KVH43_06440</name>
</gene>
<accession>A0ABX8RE15</accession>
<dbReference type="InterPro" id="IPR019979">
    <property type="entry name" value="Ribosomal_uS17_CS"/>
</dbReference>